<dbReference type="EMBL" id="CP039907">
    <property type="protein sequence ID" value="QCL99968.1"/>
    <property type="molecule type" value="Genomic_DNA"/>
</dbReference>
<dbReference type="RefSeq" id="WP_137084497.1">
    <property type="nucleotide sequence ID" value="NZ_CP039907.1"/>
</dbReference>
<feature type="domain" description="Baseplate J-like central" evidence="2">
    <location>
        <begin position="213"/>
        <end position="283"/>
    </location>
</feature>
<evidence type="ECO:0000259" key="2">
    <source>
        <dbReference type="Pfam" id="PF26078"/>
    </source>
</evidence>
<dbReference type="AlphaFoldDB" id="A0AAE6BM25"/>
<proteinExistence type="predicted"/>
<dbReference type="Pfam" id="PF04865">
    <property type="entry name" value="Baseplate_J"/>
    <property type="match status" value="1"/>
</dbReference>
<evidence type="ECO:0000313" key="4">
    <source>
        <dbReference type="Proteomes" id="UP000298646"/>
    </source>
</evidence>
<organism evidence="3 4">
    <name type="scientific">Agrobacterium tumefaciens</name>
    <dbReference type="NCBI Taxonomy" id="358"/>
    <lineage>
        <taxon>Bacteria</taxon>
        <taxon>Pseudomonadati</taxon>
        <taxon>Pseudomonadota</taxon>
        <taxon>Alphaproteobacteria</taxon>
        <taxon>Hyphomicrobiales</taxon>
        <taxon>Rhizobiaceae</taxon>
        <taxon>Rhizobium/Agrobacterium group</taxon>
        <taxon>Agrobacterium</taxon>
        <taxon>Agrobacterium tumefaciens complex</taxon>
    </lineage>
</organism>
<sequence>MADPVKRALTELRANGAPEFFERDPSVLKAQFKAKFEAVANRTLYPAQTEMYLIEVAAYALSLLNEAAQTGVLQNTVVFSEGIHLENRAANVSTFRLLAQAAVTTIEFRLSSIRLLDTAIPKGTRVSAGNAVTFATDSDLVIPAGMLSASVAATATATGATWNGLGVGKVTDILDPVAFVTSATNLTDISGGTDIEEKERFRLRAANALHTISKAGPRDGYREHVMAVNPEIVDVAVIRPEPGHIDIYPLMKTGLPSNELKAEILAYLDPNTRRPMGDYVVVHSPEPVNFNMILTVRVREAAAGQQALFESVAQAAFQPWTQELGAQIAPSVITSALKAMPRVADAKLTSFDFNDLAAHQFPVLAALAINIVVVPNE</sequence>
<name>A0AAE6BM25_AGRTU</name>
<dbReference type="PANTHER" id="PTHR37829">
    <property type="entry name" value="PHAGE-LIKE ELEMENT PBSX PROTEIN XKDT"/>
    <property type="match status" value="1"/>
</dbReference>
<reference evidence="3 4" key="1">
    <citation type="submission" date="2019-04" db="EMBL/GenBank/DDBJ databases">
        <title>Complete genome sequence of Agrobacterium tumefaciens CFBP6624.</title>
        <authorList>
            <person name="Haryono M."/>
            <person name="Lin Y.-C."/>
            <person name="Lai E.-M."/>
            <person name="Kuo C.-H."/>
        </authorList>
    </citation>
    <scope>NUCLEOTIDE SEQUENCE [LARGE SCALE GENOMIC DNA]</scope>
    <source>
        <strain evidence="3 4">CFBP6624</strain>
    </source>
</reference>
<evidence type="ECO:0000313" key="3">
    <source>
        <dbReference type="EMBL" id="QCL99968.1"/>
    </source>
</evidence>
<dbReference type="PANTHER" id="PTHR37829:SF3">
    <property type="entry name" value="PROTEIN JAYE-RELATED"/>
    <property type="match status" value="1"/>
</dbReference>
<protein>
    <submittedName>
        <fullName evidence="3">Phage baseplate assembly protein</fullName>
    </submittedName>
</protein>
<dbReference type="InterPro" id="IPR006949">
    <property type="entry name" value="Barrel_Baseplate_J-like"/>
</dbReference>
<evidence type="ECO:0000259" key="1">
    <source>
        <dbReference type="Pfam" id="PF04865"/>
    </source>
</evidence>
<gene>
    <name evidence="3" type="ORF">CFBP6624_07350</name>
</gene>
<feature type="domain" description="Baseplate protein J-like barrel" evidence="1">
    <location>
        <begin position="117"/>
        <end position="192"/>
    </location>
</feature>
<accession>A0AAE6BM25</accession>
<dbReference type="InterPro" id="IPR058531">
    <property type="entry name" value="Baseplate_J_M"/>
</dbReference>
<dbReference type="Pfam" id="PF26078">
    <property type="entry name" value="Baseplate_J_M"/>
    <property type="match status" value="1"/>
</dbReference>
<dbReference type="InterPro" id="IPR052399">
    <property type="entry name" value="Phage_Baseplate_Assmbl_Protein"/>
</dbReference>
<dbReference type="Proteomes" id="UP000298646">
    <property type="component" value="Chromosome circular"/>
</dbReference>